<feature type="region of interest" description="Disordered" evidence="6">
    <location>
        <begin position="1272"/>
        <end position="1380"/>
    </location>
</feature>
<evidence type="ECO:0000256" key="6">
    <source>
        <dbReference type="SAM" id="MobiDB-lite"/>
    </source>
</evidence>
<dbReference type="OMA" id="SEYSVEW"/>
<evidence type="ECO:0000259" key="11">
    <source>
        <dbReference type="Pfam" id="PF20692"/>
    </source>
</evidence>
<feature type="compositionally biased region" description="Low complexity" evidence="6">
    <location>
        <begin position="1328"/>
        <end position="1341"/>
    </location>
</feature>
<dbReference type="Pfam" id="PF20688">
    <property type="entry name" value="GREB1_2nd"/>
    <property type="match status" value="1"/>
</dbReference>
<feature type="compositionally biased region" description="Low complexity" evidence="6">
    <location>
        <begin position="68"/>
        <end position="91"/>
    </location>
</feature>
<feature type="compositionally biased region" description="Polar residues" evidence="6">
    <location>
        <begin position="392"/>
        <end position="418"/>
    </location>
</feature>
<feature type="domain" description="GREB1-like C-terminal" evidence="8">
    <location>
        <begin position="1957"/>
        <end position="2118"/>
    </location>
</feature>
<dbReference type="InterPro" id="IPR049100">
    <property type="entry name" value="TAGT"/>
</dbReference>
<dbReference type="KEGG" id="spu:580469"/>
<dbReference type="FunCoup" id="A0A7M7NMW9">
    <property type="interactions" value="753"/>
</dbReference>
<dbReference type="InParanoid" id="A0A7M7NMW9"/>
<keyword evidence="5" id="KW-0472">Membrane</keyword>
<feature type="domain" description="GREB1-like second" evidence="9">
    <location>
        <begin position="494"/>
        <end position="760"/>
    </location>
</feature>
<evidence type="ECO:0000259" key="7">
    <source>
        <dbReference type="Pfam" id="PF15782"/>
    </source>
</evidence>
<comment type="similarity">
    <text evidence="2">Belongs to the GREB1 family.</text>
</comment>
<evidence type="ECO:0000256" key="3">
    <source>
        <dbReference type="ARBA" id="ARBA00022692"/>
    </source>
</evidence>
<evidence type="ECO:0000313" key="13">
    <source>
        <dbReference type="Proteomes" id="UP000007110"/>
    </source>
</evidence>
<feature type="domain" description="GREB1-like circularly permuted SF2 helicase" evidence="11">
    <location>
        <begin position="818"/>
        <end position="1546"/>
    </location>
</feature>
<dbReference type="GeneID" id="580469"/>
<dbReference type="InterPro" id="IPR048659">
    <property type="entry name" value="GREB1-like_2nd"/>
</dbReference>
<feature type="compositionally biased region" description="Low complexity" evidence="6">
    <location>
        <begin position="172"/>
        <end position="212"/>
    </location>
</feature>
<dbReference type="PANTHER" id="PTHR15720">
    <property type="entry name" value="GREB1-RELATED"/>
    <property type="match status" value="1"/>
</dbReference>
<dbReference type="Pfam" id="PF20267">
    <property type="entry name" value="GREB1_C"/>
    <property type="match status" value="1"/>
</dbReference>
<reference evidence="13" key="1">
    <citation type="submission" date="2015-02" db="EMBL/GenBank/DDBJ databases">
        <title>Genome sequencing for Strongylocentrotus purpuratus.</title>
        <authorList>
            <person name="Murali S."/>
            <person name="Liu Y."/>
            <person name="Vee V."/>
            <person name="English A."/>
            <person name="Wang M."/>
            <person name="Skinner E."/>
            <person name="Han Y."/>
            <person name="Muzny D.M."/>
            <person name="Worley K.C."/>
            <person name="Gibbs R.A."/>
        </authorList>
    </citation>
    <scope>NUCLEOTIDE SEQUENCE</scope>
</reference>
<feature type="compositionally biased region" description="Polar residues" evidence="6">
    <location>
        <begin position="1286"/>
        <end position="1321"/>
    </location>
</feature>
<keyword evidence="3" id="KW-0812">Transmembrane</keyword>
<keyword evidence="4" id="KW-1133">Transmembrane helix</keyword>
<feature type="compositionally biased region" description="Gly residues" evidence="6">
    <location>
        <begin position="431"/>
        <end position="444"/>
    </location>
</feature>
<dbReference type="Pfam" id="PF15782">
    <property type="entry name" value="GREB1_N"/>
    <property type="match status" value="1"/>
</dbReference>
<evidence type="ECO:0000256" key="1">
    <source>
        <dbReference type="ARBA" id="ARBA00004167"/>
    </source>
</evidence>
<evidence type="ECO:0000256" key="4">
    <source>
        <dbReference type="ARBA" id="ARBA00022989"/>
    </source>
</evidence>
<feature type="domain" description="TET-Associated Glycosyltransferase" evidence="10">
    <location>
        <begin position="1705"/>
        <end position="1930"/>
    </location>
</feature>
<evidence type="ECO:0000256" key="5">
    <source>
        <dbReference type="ARBA" id="ARBA00023136"/>
    </source>
</evidence>
<dbReference type="EnsemblMetazoa" id="XM_030983211">
    <property type="protein sequence ID" value="XP_030839071"/>
    <property type="gene ID" value="LOC580469"/>
</dbReference>
<dbReference type="Pfam" id="PF20692">
    <property type="entry name" value="cpSF2-GREB1"/>
    <property type="match status" value="1"/>
</dbReference>
<comment type="subcellular location">
    <subcellularLocation>
        <location evidence="1">Membrane</location>
        <topology evidence="1">Single-pass membrane protein</topology>
    </subcellularLocation>
</comment>
<dbReference type="GO" id="GO:0016020">
    <property type="term" value="C:membrane"/>
    <property type="evidence" value="ECO:0007669"/>
    <property type="project" value="UniProtKB-SubCell"/>
</dbReference>
<feature type="compositionally biased region" description="Basic and acidic residues" evidence="6">
    <location>
        <begin position="480"/>
        <end position="489"/>
    </location>
</feature>
<protein>
    <recommendedName>
        <fullName evidence="14">GREB1-like protein</fullName>
    </recommendedName>
</protein>
<keyword evidence="13" id="KW-1185">Reference proteome</keyword>
<dbReference type="InterPro" id="IPR048657">
    <property type="entry name" value="GREB1-like_cpSF2"/>
</dbReference>
<feature type="region of interest" description="Disordered" evidence="6">
    <location>
        <begin position="40"/>
        <end position="128"/>
    </location>
</feature>
<feature type="compositionally biased region" description="Basic and acidic residues" evidence="6">
    <location>
        <begin position="41"/>
        <end position="67"/>
    </location>
</feature>
<dbReference type="GO" id="GO:0002009">
    <property type="term" value="P:morphogenesis of an epithelium"/>
    <property type="evidence" value="ECO:0000318"/>
    <property type="project" value="GO_Central"/>
</dbReference>
<dbReference type="Proteomes" id="UP000007110">
    <property type="component" value="Unassembled WGS sequence"/>
</dbReference>
<dbReference type="PANTHER" id="PTHR15720:SF14">
    <property type="entry name" value="GREB1-LIKE PROTEIN"/>
    <property type="match status" value="1"/>
</dbReference>
<sequence>MGNSQGQLKSSRFEAALHMSIEQSLRSSAATPQPVFSQLYLDKDIKPNVRDIEPHGSSSEPKRRKESVSSVSTENNNKETMPSTSSSTAPSPKTPLEPRTSGSSSSYATPHPKTPLPSPLGLHPSVVHPSQPGIPTVMLPSPRLPLSPYLPAQRFIIPGQYPAHPPPPLIQQPPSSSSSRPAQEARISQSSIPPTVSTAPSSASSSRTTSPRLMKDESVYRREEIENSSFLYGALTLRGCQEVGFCQAGSDIRLTELSDKQIEVPKGFVLVGTKSPYLPENILVAAVDARFLPDPNTNLALLGFSGNCVGCGEKGFRYFTEFSHHINLKLTTQAKKQKHLKYYIVRNKQGHLVRGPNIPWKECRKTNYSSTSVYHGALSPSMAGQTSVIVSRPNTLTPGSQDSPQPRTSPSANINHYGNSGVAGHTSSPGQAGGEGLDPHGGAGRMQASSPSSGDAHPRPGESESPSTAQQPLKKRRRFHSMDDDKLRPGQEQSRPTHHLKRASIPTLPPPALMHPPNFVPPPVQAAVQDCTFVPPGLAEACGTKIIILDCSGNLPVFHGNMMDILVSVQFRDSLKPRQHISPHLAESLGLVGVQSMNFETMALVMIQYIVQLGDEAPTKGELDAAMLRARQDTSIKDHPGQHNIPQFTTVAPAQLPLLAKLAVASSNGRVKILIAQASIAEGLSDMLKWLATMSKEAVRPKYVVVIHVSRQRGTEFCVAVVGSNQVRAITESKLSTAETFKEISYEIITGKMQLLDSHFFKNSPAGHDIDALLESFSASLGGEVFIPFDGDILQKTPESVAQDMIVISKDQPEPMFTLHQAQITAAMKILSQVCTIADSDQMALDLGRFIQVHLLIIVPPSKALYSQTLTRLVQSNLLVDLGLVTTNDAKSAEPYVMQCDSAAENQAKFDLFINKVKTMPHTLFVLVQDQAHLDVRVATTGQQASAGGFAHRYVNSHGVLDAPNLLTLHISSQPYSLQTKKSRIAPHNEIPMPVSVPHAATMPDQTDSDAPLTYFGIEKYRETLKWSNRMPLLQSDDGYETMADSLTKRYPRLHSMVVRTYLLIRQYSAALMALAGIPQIQSDTTSLTYKILRDLALAPFQQTPGAGAGAGHMVLLRIPSPQLAILAHDKLRAVRDKIGYQYRLDIVLCAQDQEILLDDYFLKRLQGWRDTDSDWRPQSYEDLNRLPCIVVLAGKHLAGETMPKSLKVIDLRLVNHGVYDLTSLEQELGLGCTHCPDSAIPTVVTVAEDSDDDDDDGDDEEEDGVFEERMDYEMGGSPHPLQIDVASSQAGGDNASTKSADNMSSARSTPKSSVMETSRPPSVEGAPPSTTTTTRPVSSPGMHLSSPPPSLTPTKAQSPAPLVHPDHPTPTSNGYPKHDAGAEMEVVAGGGTGLGDSPMVAKEDVEMQEGDGKGEDDKQTVGNEDGLPMMILSGSAFNLLHKKESVQSPAIAALSSSLDTSWSGALRPALTKNTGPAKSAFYRKWTEPKSYHYDYERSEDSANYHPRRLLLYGPPQVGKTGAYLHFARVLLRMLIRLQEVEVFDEPYLDIPPALEGTAEDLESEEVADGVASRTGFDSQLREGRFKGHSPIWQPGNKQQVFSALDQRKDPKRQTTSMRLTKYSAHNAFHHCEQCQHYKYLTATEARETKAYSVQLNTRYYGEVEMQFVIPAQQEKHFVFVQQSGQLSSMVLPTKQEQGPNAVKTPIFMPSFGRQEQALINLYHTMEGSKHVHIIVCKQKDALAYEKQWPNHVLLILPSVANEAGTGAAKYFIKELASRNLELEKNRQSKLGLQPDVVWPFIALMEDNCVTWRLTSGSGAEHHESDKVVPLKTVLETIEGIPDIETYTALGVQQWSSQATGSVLTSMTSTTPTRRCHLFNMIFLNVDKARNVDYGFNRFFNEDIDFNLKLASEGHTLVRLDYLSVMVKSIEANNLAHFTPKPHPMATPHKKPPSHHTINPSSYVRAPDSEELIPLAAPPQFLMERFLERMSEKRIFPSAVDNADNPVLAVDCYFNLGPRIAVHFASSSQQPSQDLIENTRFSGLLLFMCHSTMEREFLKNFKFINGARLCLISSDRNSLRRQVVQLDLEEQWRFRLRDEFQTANVAAEQPLFMLTGRHEEERS</sequence>
<evidence type="ECO:0000256" key="2">
    <source>
        <dbReference type="ARBA" id="ARBA00009148"/>
    </source>
</evidence>
<dbReference type="OrthoDB" id="9989163at2759"/>
<evidence type="ECO:0000259" key="8">
    <source>
        <dbReference type="Pfam" id="PF20267"/>
    </source>
</evidence>
<accession>A0A7M7NMW9</accession>
<dbReference type="Pfam" id="PF20691">
    <property type="entry name" value="TAGT"/>
    <property type="match status" value="1"/>
</dbReference>
<evidence type="ECO:0000313" key="12">
    <source>
        <dbReference type="EnsemblMetazoa" id="XP_030839071"/>
    </source>
</evidence>
<dbReference type="RefSeq" id="XP_030839071.1">
    <property type="nucleotide sequence ID" value="XM_030983211.1"/>
</dbReference>
<organism evidence="12 13">
    <name type="scientific">Strongylocentrotus purpuratus</name>
    <name type="common">Purple sea urchin</name>
    <dbReference type="NCBI Taxonomy" id="7668"/>
    <lineage>
        <taxon>Eukaryota</taxon>
        <taxon>Metazoa</taxon>
        <taxon>Echinodermata</taxon>
        <taxon>Eleutherozoa</taxon>
        <taxon>Echinozoa</taxon>
        <taxon>Echinoidea</taxon>
        <taxon>Euechinoidea</taxon>
        <taxon>Echinacea</taxon>
        <taxon>Camarodonta</taxon>
        <taxon>Echinidea</taxon>
        <taxon>Strongylocentrotidae</taxon>
        <taxon>Strongylocentrotus</taxon>
    </lineage>
</organism>
<name>A0A7M7NMW9_STRPU</name>
<dbReference type="InterPro" id="IPR046926">
    <property type="entry name" value="GREB1_N"/>
</dbReference>
<proteinExistence type="inferred from homology"/>
<reference evidence="12" key="2">
    <citation type="submission" date="2021-01" db="UniProtKB">
        <authorList>
            <consortium name="EnsemblMetazoa"/>
        </authorList>
    </citation>
    <scope>IDENTIFICATION</scope>
</reference>
<feature type="region of interest" description="Disordered" evidence="6">
    <location>
        <begin position="157"/>
        <end position="217"/>
    </location>
</feature>
<feature type="domain" description="GREB1 N-terminal" evidence="7">
    <location>
        <begin position="239"/>
        <end position="361"/>
    </location>
</feature>
<feature type="region of interest" description="Disordered" evidence="6">
    <location>
        <begin position="392"/>
        <end position="511"/>
    </location>
</feature>
<evidence type="ECO:0008006" key="14">
    <source>
        <dbReference type="Google" id="ProtNLM"/>
    </source>
</evidence>
<evidence type="ECO:0000259" key="10">
    <source>
        <dbReference type="Pfam" id="PF20691"/>
    </source>
</evidence>
<dbReference type="InterPro" id="IPR046927">
    <property type="entry name" value="GREB1-like_C"/>
</dbReference>
<evidence type="ECO:0000259" key="9">
    <source>
        <dbReference type="Pfam" id="PF20688"/>
    </source>
</evidence>
<dbReference type="InterPro" id="IPR028422">
    <property type="entry name" value="GREB1"/>
</dbReference>